<dbReference type="InterPro" id="IPR022742">
    <property type="entry name" value="Hydrolase_4"/>
</dbReference>
<dbReference type="PANTHER" id="PTHR11614">
    <property type="entry name" value="PHOSPHOLIPASE-RELATED"/>
    <property type="match status" value="1"/>
</dbReference>
<dbReference type="EMBL" id="JAEDAH010000013">
    <property type="protein sequence ID" value="MCA6062562.1"/>
    <property type="molecule type" value="Genomic_DNA"/>
</dbReference>
<evidence type="ECO:0000313" key="3">
    <source>
        <dbReference type="Proteomes" id="UP000714380"/>
    </source>
</evidence>
<evidence type="ECO:0000259" key="1">
    <source>
        <dbReference type="Pfam" id="PF12146"/>
    </source>
</evidence>
<dbReference type="RefSeq" id="WP_225671695.1">
    <property type="nucleotide sequence ID" value="NZ_JAEDAH010000013.1"/>
</dbReference>
<sequence length="325" mass="36914">MNKITIKAADNTVFDAWVAEHSSPIATIHLMHGMAEHCLRYQPLAEQLNAEGYRVVMHNHRGHGGRQPMGHYGDQNQAGLGGWGLLLDDISRVQQAVRGNEPLVLFGHSMGSFIAQSYAIRHPDKQDALILSGSNRHPLPLVYSGRMVARILKVFQGQRHLSGVMDFLSFGEFNRHFRPNRTDFDWLSRDDEQVDRYIADPHCGHPCSLQLWCDLFDGLIEINNSANLRKIPQQLPIYLFGGDRDPVGMMGKGVPKLERHYIQTGHDKVTMRLYADGRHEMLNEINRQQVISDVIQWLKEVVWKQSPTAHSTNLLSETAAKECIR</sequence>
<reference evidence="2 3" key="1">
    <citation type="submission" date="2020-12" db="EMBL/GenBank/DDBJ databases">
        <title>Novel Thalassolituus-related marine hydrocarbonoclastic bacteria mediated algae-derived hydrocarbons mineralization in twilight zone of the northern South China Sea.</title>
        <authorList>
            <person name="Dong C."/>
        </authorList>
    </citation>
    <scope>NUCLEOTIDE SEQUENCE [LARGE SCALE GENOMIC DNA]</scope>
    <source>
        <strain evidence="2 3">IMCC1826</strain>
    </source>
</reference>
<dbReference type="PRINTS" id="PR00111">
    <property type="entry name" value="ABHYDROLASE"/>
</dbReference>
<dbReference type="InterPro" id="IPR029058">
    <property type="entry name" value="AB_hydrolase_fold"/>
</dbReference>
<name>A0ABS7ZLG0_9GAMM</name>
<comment type="caution">
    <text evidence="2">The sequence shown here is derived from an EMBL/GenBank/DDBJ whole genome shotgun (WGS) entry which is preliminary data.</text>
</comment>
<keyword evidence="3" id="KW-1185">Reference proteome</keyword>
<organism evidence="2 3">
    <name type="scientific">Thalassolituus marinus</name>
    <dbReference type="NCBI Taxonomy" id="671053"/>
    <lineage>
        <taxon>Bacteria</taxon>
        <taxon>Pseudomonadati</taxon>
        <taxon>Pseudomonadota</taxon>
        <taxon>Gammaproteobacteria</taxon>
        <taxon>Oceanospirillales</taxon>
        <taxon>Oceanospirillaceae</taxon>
        <taxon>Thalassolituus</taxon>
    </lineage>
</organism>
<gene>
    <name evidence="2" type="ORF">I9W95_02975</name>
</gene>
<dbReference type="SUPFAM" id="SSF53474">
    <property type="entry name" value="alpha/beta-Hydrolases"/>
    <property type="match status" value="1"/>
</dbReference>
<protein>
    <submittedName>
        <fullName evidence="2">Alpha/beta hydrolase</fullName>
    </submittedName>
</protein>
<dbReference type="InterPro" id="IPR051044">
    <property type="entry name" value="MAG_DAG_Lipase"/>
</dbReference>
<proteinExistence type="predicted"/>
<dbReference type="Proteomes" id="UP000714380">
    <property type="component" value="Unassembled WGS sequence"/>
</dbReference>
<accession>A0ABS7ZLG0</accession>
<dbReference type="Pfam" id="PF12146">
    <property type="entry name" value="Hydrolase_4"/>
    <property type="match status" value="1"/>
</dbReference>
<feature type="domain" description="Serine aminopeptidase S33" evidence="1">
    <location>
        <begin position="23"/>
        <end position="285"/>
    </location>
</feature>
<keyword evidence="2" id="KW-0378">Hydrolase</keyword>
<dbReference type="Gene3D" id="3.40.50.1820">
    <property type="entry name" value="alpha/beta hydrolase"/>
    <property type="match status" value="1"/>
</dbReference>
<dbReference type="InterPro" id="IPR000073">
    <property type="entry name" value="AB_hydrolase_1"/>
</dbReference>
<evidence type="ECO:0000313" key="2">
    <source>
        <dbReference type="EMBL" id="MCA6062562.1"/>
    </source>
</evidence>
<dbReference type="GO" id="GO:0016787">
    <property type="term" value="F:hydrolase activity"/>
    <property type="evidence" value="ECO:0007669"/>
    <property type="project" value="UniProtKB-KW"/>
</dbReference>